<evidence type="ECO:0000313" key="10">
    <source>
        <dbReference type="EMBL" id="OCT96279.1"/>
    </source>
</evidence>
<dbReference type="PANTHER" id="PTHR26450:SF156">
    <property type="entry name" value="OLFACTORY RECEPTOR 52R1"/>
    <property type="match status" value="1"/>
</dbReference>
<evidence type="ECO:0000256" key="7">
    <source>
        <dbReference type="ARBA" id="ARBA00023224"/>
    </source>
</evidence>
<dbReference type="PRINTS" id="PR00245">
    <property type="entry name" value="OLFACTORYR"/>
</dbReference>
<dbReference type="GO" id="GO:0007186">
    <property type="term" value="P:G protein-coupled receptor signaling pathway"/>
    <property type="evidence" value="ECO:0007669"/>
    <property type="project" value="InterPro"/>
</dbReference>
<keyword evidence="7" id="KW-0807">Transducer</keyword>
<feature type="transmembrane region" description="Helical" evidence="8">
    <location>
        <begin position="102"/>
        <end position="121"/>
    </location>
</feature>
<dbReference type="InterPro" id="IPR050402">
    <property type="entry name" value="OR51/52/56-like"/>
</dbReference>
<keyword evidence="2" id="KW-0716">Sensory transduction</keyword>
<evidence type="ECO:0000256" key="3">
    <source>
        <dbReference type="ARBA" id="ARBA00022692"/>
    </source>
</evidence>
<feature type="transmembrane region" description="Helical" evidence="8">
    <location>
        <begin position="58"/>
        <end position="82"/>
    </location>
</feature>
<evidence type="ECO:0000256" key="1">
    <source>
        <dbReference type="ARBA" id="ARBA00004141"/>
    </source>
</evidence>
<evidence type="ECO:0000256" key="4">
    <source>
        <dbReference type="ARBA" id="ARBA00022725"/>
    </source>
</evidence>
<keyword evidence="6 8" id="KW-0472">Membrane</keyword>
<dbReference type="Pfam" id="PF13853">
    <property type="entry name" value="7tm_4"/>
    <property type="match status" value="1"/>
</dbReference>
<dbReference type="PANTHER" id="PTHR26450">
    <property type="entry name" value="OLFACTORY RECEPTOR 56B1-RELATED"/>
    <property type="match status" value="1"/>
</dbReference>
<proteinExistence type="predicted"/>
<keyword evidence="5 8" id="KW-1133">Transmembrane helix</keyword>
<comment type="subcellular location">
    <subcellularLocation>
        <location evidence="1">Membrane</location>
        <topology evidence="1">Multi-pass membrane protein</topology>
    </subcellularLocation>
</comment>
<dbReference type="AlphaFoldDB" id="A0A974DQJ2"/>
<name>A0A974DQJ2_XENLA</name>
<feature type="transmembrane region" description="Helical" evidence="8">
    <location>
        <begin position="133"/>
        <end position="155"/>
    </location>
</feature>
<evidence type="ECO:0000313" key="11">
    <source>
        <dbReference type="Proteomes" id="UP000694892"/>
    </source>
</evidence>
<organism evidence="10 11">
    <name type="scientific">Xenopus laevis</name>
    <name type="common">African clawed frog</name>
    <dbReference type="NCBI Taxonomy" id="8355"/>
    <lineage>
        <taxon>Eukaryota</taxon>
        <taxon>Metazoa</taxon>
        <taxon>Chordata</taxon>
        <taxon>Craniata</taxon>
        <taxon>Vertebrata</taxon>
        <taxon>Euteleostomi</taxon>
        <taxon>Amphibia</taxon>
        <taxon>Batrachia</taxon>
        <taxon>Anura</taxon>
        <taxon>Pipoidea</taxon>
        <taxon>Pipidae</taxon>
        <taxon>Xenopodinae</taxon>
        <taxon>Xenopus</taxon>
        <taxon>Xenopus</taxon>
    </lineage>
</organism>
<accession>A0A974DQJ2</accession>
<dbReference type="GO" id="GO:0004984">
    <property type="term" value="F:olfactory receptor activity"/>
    <property type="evidence" value="ECO:0007669"/>
    <property type="project" value="InterPro"/>
</dbReference>
<dbReference type="InterPro" id="IPR017452">
    <property type="entry name" value="GPCR_Rhodpsn_7TM"/>
</dbReference>
<reference evidence="11" key="1">
    <citation type="journal article" date="2016" name="Nature">
        <title>Genome evolution in the allotetraploid frog Xenopus laevis.</title>
        <authorList>
            <person name="Session A.M."/>
            <person name="Uno Y."/>
            <person name="Kwon T."/>
            <person name="Chapman J.A."/>
            <person name="Toyoda A."/>
            <person name="Takahashi S."/>
            <person name="Fukui A."/>
            <person name="Hikosaka A."/>
            <person name="Suzuki A."/>
            <person name="Kondo M."/>
            <person name="van Heeringen S.J."/>
            <person name="Quigley I."/>
            <person name="Heinz S."/>
            <person name="Ogino H."/>
            <person name="Ochi H."/>
            <person name="Hellsten U."/>
            <person name="Lyons J.B."/>
            <person name="Simakov O."/>
            <person name="Putnam N."/>
            <person name="Stites J."/>
            <person name="Kuroki Y."/>
            <person name="Tanaka T."/>
            <person name="Michiue T."/>
            <person name="Watanabe M."/>
            <person name="Bogdanovic O."/>
            <person name="Lister R."/>
            <person name="Georgiou G."/>
            <person name="Paranjpe S.S."/>
            <person name="van Kruijsbergen I."/>
            <person name="Shu S."/>
            <person name="Carlson J."/>
            <person name="Kinoshita T."/>
            <person name="Ohta Y."/>
            <person name="Mawaribuchi S."/>
            <person name="Jenkins J."/>
            <person name="Grimwood J."/>
            <person name="Schmutz J."/>
            <person name="Mitros T."/>
            <person name="Mozaffari S.V."/>
            <person name="Suzuki Y."/>
            <person name="Haramoto Y."/>
            <person name="Yamamoto T.S."/>
            <person name="Takagi C."/>
            <person name="Heald R."/>
            <person name="Miller K."/>
            <person name="Haudenschild C."/>
            <person name="Kitzman J."/>
            <person name="Nakayama T."/>
            <person name="Izutsu Y."/>
            <person name="Robert J."/>
            <person name="Fortriede J."/>
            <person name="Burns K."/>
            <person name="Lotay V."/>
            <person name="Karimi K."/>
            <person name="Yasuoka Y."/>
            <person name="Dichmann D.S."/>
            <person name="Flajnik M.F."/>
            <person name="Houston D.W."/>
            <person name="Shendure J."/>
            <person name="DuPasquier L."/>
            <person name="Vize P.D."/>
            <person name="Zorn A.M."/>
            <person name="Ito M."/>
            <person name="Marcotte E.M."/>
            <person name="Wallingford J.B."/>
            <person name="Ito Y."/>
            <person name="Asashima M."/>
            <person name="Ueno N."/>
            <person name="Matsuda Y."/>
            <person name="Veenstra G.J."/>
            <person name="Fujiyama A."/>
            <person name="Harland R.M."/>
            <person name="Taira M."/>
            <person name="Rokhsar D.S."/>
        </authorList>
    </citation>
    <scope>NUCLEOTIDE SEQUENCE [LARGE SCALE GENOMIC DNA]</scope>
    <source>
        <strain evidence="11">J</strain>
    </source>
</reference>
<feature type="domain" description="G-protein coupled receptors family 1 profile" evidence="9">
    <location>
        <begin position="1"/>
        <end position="153"/>
    </location>
</feature>
<keyword evidence="3 8" id="KW-0812">Transmembrane</keyword>
<dbReference type="PROSITE" id="PS50262">
    <property type="entry name" value="G_PROTEIN_RECEP_F1_2"/>
    <property type="match status" value="1"/>
</dbReference>
<gene>
    <name evidence="10" type="ORF">XELAEV_18013954mg</name>
</gene>
<dbReference type="Gene3D" id="1.20.1070.10">
    <property type="entry name" value="Rhodopsin 7-helix transmembrane proteins"/>
    <property type="match status" value="1"/>
</dbReference>
<keyword evidence="4" id="KW-0552">Olfaction</keyword>
<dbReference type="EMBL" id="CM004468">
    <property type="protein sequence ID" value="OCT96279.1"/>
    <property type="molecule type" value="Genomic_DNA"/>
</dbReference>
<evidence type="ECO:0000259" key="9">
    <source>
        <dbReference type="PROSITE" id="PS50262"/>
    </source>
</evidence>
<evidence type="ECO:0000256" key="8">
    <source>
        <dbReference type="SAM" id="Phobius"/>
    </source>
</evidence>
<evidence type="ECO:0000256" key="5">
    <source>
        <dbReference type="ARBA" id="ARBA00022989"/>
    </source>
</evidence>
<dbReference type="Proteomes" id="UP000694892">
    <property type="component" value="Chromosome 2L"/>
</dbReference>
<evidence type="ECO:0000256" key="6">
    <source>
        <dbReference type="ARBA" id="ARBA00023136"/>
    </source>
</evidence>
<evidence type="ECO:0000256" key="2">
    <source>
        <dbReference type="ARBA" id="ARBA00022606"/>
    </source>
</evidence>
<sequence>MIAKMGLFVIMRGILLVFPLPLLVRRLPFCGNHIIQQTYCEHMAVAKLSCGDFRINSVYGLIVTLLMVGFDIICLTVSYTMIIMTVLRLPNREARYKVRNTCAAHVGVILVFFIPALFSFISKRFEASLDPSVQILISSLYLIIPPMFNPIIYGINTKEIRQKVSKLIQQ</sequence>
<protein>
    <recommendedName>
        <fullName evidence="9">G-protein coupled receptors family 1 profile domain-containing protein</fullName>
    </recommendedName>
</protein>
<dbReference type="OMA" id="NTTIMQV"/>
<dbReference type="GO" id="GO:0005886">
    <property type="term" value="C:plasma membrane"/>
    <property type="evidence" value="ECO:0007669"/>
    <property type="project" value="TreeGrafter"/>
</dbReference>
<dbReference type="InterPro" id="IPR000725">
    <property type="entry name" value="Olfact_rcpt"/>
</dbReference>
<dbReference type="SUPFAM" id="SSF81321">
    <property type="entry name" value="Family A G protein-coupled receptor-like"/>
    <property type="match status" value="1"/>
</dbReference>